<accession>A0A1T5DKK9</accession>
<reference evidence="3" key="1">
    <citation type="submission" date="2017-02" db="EMBL/GenBank/DDBJ databases">
        <authorList>
            <person name="Varghese N."/>
            <person name="Submissions S."/>
        </authorList>
    </citation>
    <scope>NUCLEOTIDE SEQUENCE [LARGE SCALE GENOMIC DNA]</scope>
    <source>
        <strain evidence="3">DSM 22270</strain>
    </source>
</reference>
<sequence length="224" mass="25683">MDAGEFGKKLLLNLKIIPIHPKYYFPLGLPFLTMFNPETLVIDEGVEYNRSCAPGQTNNKLRFKRITSRKFSLSFVLDGTGVNAPKIPVTLQVLLFREATTLMNGVFHQSNCLLVQWGTFICRCKITTSKVEYTLFDEFGLPLRAKITANFEEFVDDTFSKITSMLSSPDLTHLHTVKRGEILPLLTERTYSDQRYYLQVARANRIKNFRKLPDESELKLPPIV</sequence>
<dbReference type="RefSeq" id="WP_082214243.1">
    <property type="nucleotide sequence ID" value="NZ_FUZA01000002.1"/>
</dbReference>
<dbReference type="Proteomes" id="UP000190897">
    <property type="component" value="Unassembled WGS sequence"/>
</dbReference>
<dbReference type="EMBL" id="FUZA01000002">
    <property type="protein sequence ID" value="SKB72131.1"/>
    <property type="molecule type" value="Genomic_DNA"/>
</dbReference>
<dbReference type="InterPro" id="IPR045361">
    <property type="entry name" value="CIS_tube_prot_N"/>
</dbReference>
<evidence type="ECO:0000259" key="1">
    <source>
        <dbReference type="Pfam" id="PF19266"/>
    </source>
</evidence>
<name>A0A1T5DKK9_9BACT</name>
<organism evidence="2 3">
    <name type="scientific">Dyadobacter psychrophilus</name>
    <dbReference type="NCBI Taxonomy" id="651661"/>
    <lineage>
        <taxon>Bacteria</taxon>
        <taxon>Pseudomonadati</taxon>
        <taxon>Bacteroidota</taxon>
        <taxon>Cytophagia</taxon>
        <taxon>Cytophagales</taxon>
        <taxon>Spirosomataceae</taxon>
        <taxon>Dyadobacter</taxon>
    </lineage>
</organism>
<dbReference type="OrthoDB" id="9815939at2"/>
<feature type="domain" description="Contractile injection system tube protein N-terminal" evidence="1">
    <location>
        <begin position="31"/>
        <end position="158"/>
    </location>
</feature>
<protein>
    <recommendedName>
        <fullName evidence="1">Contractile injection system tube protein N-terminal domain-containing protein</fullName>
    </recommendedName>
</protein>
<evidence type="ECO:0000313" key="3">
    <source>
        <dbReference type="Proteomes" id="UP000190897"/>
    </source>
</evidence>
<dbReference type="AlphaFoldDB" id="A0A1T5DKK9"/>
<dbReference type="Pfam" id="PF19266">
    <property type="entry name" value="CIS_tube"/>
    <property type="match status" value="1"/>
</dbReference>
<evidence type="ECO:0000313" key="2">
    <source>
        <dbReference type="EMBL" id="SKB72131.1"/>
    </source>
</evidence>
<keyword evidence="3" id="KW-1185">Reference proteome</keyword>
<gene>
    <name evidence="2" type="ORF">SAMN05660293_01684</name>
</gene>
<proteinExistence type="predicted"/>
<dbReference type="STRING" id="651661.SAMN05660293_01684"/>